<evidence type="ECO:0000313" key="4">
    <source>
        <dbReference type="Proteomes" id="UP001530293"/>
    </source>
</evidence>
<evidence type="ECO:0000256" key="2">
    <source>
        <dbReference type="SAM" id="SignalP"/>
    </source>
</evidence>
<feature type="region of interest" description="Disordered" evidence="1">
    <location>
        <begin position="39"/>
        <end position="63"/>
    </location>
</feature>
<keyword evidence="4" id="KW-1185">Reference proteome</keyword>
<dbReference type="AlphaFoldDB" id="A0ABD3N2H0"/>
<proteinExistence type="predicted"/>
<organism evidence="3 4">
    <name type="scientific">Discostella pseudostelligera</name>
    <dbReference type="NCBI Taxonomy" id="259834"/>
    <lineage>
        <taxon>Eukaryota</taxon>
        <taxon>Sar</taxon>
        <taxon>Stramenopiles</taxon>
        <taxon>Ochrophyta</taxon>
        <taxon>Bacillariophyta</taxon>
        <taxon>Coscinodiscophyceae</taxon>
        <taxon>Thalassiosirophycidae</taxon>
        <taxon>Stephanodiscales</taxon>
        <taxon>Stephanodiscaceae</taxon>
        <taxon>Discostella</taxon>
    </lineage>
</organism>
<keyword evidence="2" id="KW-0732">Signal</keyword>
<feature type="compositionally biased region" description="Polar residues" evidence="1">
    <location>
        <begin position="54"/>
        <end position="63"/>
    </location>
</feature>
<protein>
    <submittedName>
        <fullName evidence="3">Uncharacterized protein</fullName>
    </submittedName>
</protein>
<feature type="signal peptide" evidence="2">
    <location>
        <begin position="1"/>
        <end position="22"/>
    </location>
</feature>
<comment type="caution">
    <text evidence="3">The sequence shown here is derived from an EMBL/GenBank/DDBJ whole genome shotgun (WGS) entry which is preliminary data.</text>
</comment>
<reference evidence="3 4" key="1">
    <citation type="submission" date="2024-10" db="EMBL/GenBank/DDBJ databases">
        <title>Updated reference genomes for cyclostephanoid diatoms.</title>
        <authorList>
            <person name="Roberts W.R."/>
            <person name="Alverson A.J."/>
        </authorList>
    </citation>
    <scope>NUCLEOTIDE SEQUENCE [LARGE SCALE GENOMIC DNA]</scope>
    <source>
        <strain evidence="3 4">AJA232-27</strain>
    </source>
</reference>
<name>A0ABD3N2H0_9STRA</name>
<evidence type="ECO:0000313" key="3">
    <source>
        <dbReference type="EMBL" id="KAL3768742.1"/>
    </source>
</evidence>
<gene>
    <name evidence="3" type="ORF">ACHAWU_006843</name>
</gene>
<evidence type="ECO:0000256" key="1">
    <source>
        <dbReference type="SAM" id="MobiDB-lite"/>
    </source>
</evidence>
<sequence>MTLKKQLALHIAAAAAALLCSGEGIGISAFTPTAVTPPSMSCSHAQTHHHHQRSTSMLLQSSTSDDAPPVNIVSLGAFIRAIDILKSDMGIEIIPQDQRPMYAIGKLVAQLPLELVSGIRFADCDTLTLISQLRETVVDATGLQSLDTIVAIRAGRGTSSDGSYGYEGSTNGAGIADTAQAYTNAINYAMQNDLKEIELEVNRLVPLMPSTELKVGDNADGEEYADDFLARK</sequence>
<dbReference type="Proteomes" id="UP001530293">
    <property type="component" value="Unassembled WGS sequence"/>
</dbReference>
<feature type="chain" id="PRO_5044812346" evidence="2">
    <location>
        <begin position="23"/>
        <end position="232"/>
    </location>
</feature>
<dbReference type="EMBL" id="JALLBG020000062">
    <property type="protein sequence ID" value="KAL3768742.1"/>
    <property type="molecule type" value="Genomic_DNA"/>
</dbReference>
<accession>A0ABD3N2H0</accession>